<feature type="compositionally biased region" description="Polar residues" evidence="1">
    <location>
        <begin position="81"/>
        <end position="91"/>
    </location>
</feature>
<dbReference type="EMBL" id="LGRX02015523">
    <property type="protein sequence ID" value="KAK3263353.1"/>
    <property type="molecule type" value="Genomic_DNA"/>
</dbReference>
<evidence type="ECO:0000256" key="1">
    <source>
        <dbReference type="SAM" id="MobiDB-lite"/>
    </source>
</evidence>
<comment type="caution">
    <text evidence="3">The sequence shown here is derived from an EMBL/GenBank/DDBJ whole genome shotgun (WGS) entry which is preliminary data.</text>
</comment>
<accession>A0AAE0FPM1</accession>
<organism evidence="3 4">
    <name type="scientific">Cymbomonas tetramitiformis</name>
    <dbReference type="NCBI Taxonomy" id="36881"/>
    <lineage>
        <taxon>Eukaryota</taxon>
        <taxon>Viridiplantae</taxon>
        <taxon>Chlorophyta</taxon>
        <taxon>Pyramimonadophyceae</taxon>
        <taxon>Pyramimonadales</taxon>
        <taxon>Pyramimonadaceae</taxon>
        <taxon>Cymbomonas</taxon>
    </lineage>
</organism>
<name>A0AAE0FPM1_9CHLO</name>
<keyword evidence="2" id="KW-0812">Transmembrane</keyword>
<dbReference type="AlphaFoldDB" id="A0AAE0FPM1"/>
<keyword evidence="2" id="KW-1133">Transmembrane helix</keyword>
<feature type="transmembrane region" description="Helical" evidence="2">
    <location>
        <begin position="6"/>
        <end position="26"/>
    </location>
</feature>
<evidence type="ECO:0000313" key="4">
    <source>
        <dbReference type="Proteomes" id="UP001190700"/>
    </source>
</evidence>
<dbReference type="Proteomes" id="UP001190700">
    <property type="component" value="Unassembled WGS sequence"/>
</dbReference>
<keyword evidence="2" id="KW-0472">Membrane</keyword>
<sequence length="91" mass="9978">MVALAIVVLTSSGGVALLVYGVEWYFRRARWWLGGEELELGASEERSGLTRGVSGNGLSDIDDMDDMDEPISLMPLGRPPRSSSDIMYTRV</sequence>
<gene>
    <name evidence="3" type="ORF">CYMTET_27837</name>
</gene>
<reference evidence="3 4" key="1">
    <citation type="journal article" date="2015" name="Genome Biol. Evol.">
        <title>Comparative Genomics of a Bacterivorous Green Alga Reveals Evolutionary Causalities and Consequences of Phago-Mixotrophic Mode of Nutrition.</title>
        <authorList>
            <person name="Burns J.A."/>
            <person name="Paasch A."/>
            <person name="Narechania A."/>
            <person name="Kim E."/>
        </authorList>
    </citation>
    <scope>NUCLEOTIDE SEQUENCE [LARGE SCALE GENOMIC DNA]</scope>
    <source>
        <strain evidence="3 4">PLY_AMNH</strain>
    </source>
</reference>
<protein>
    <submittedName>
        <fullName evidence="3">Uncharacterized protein</fullName>
    </submittedName>
</protein>
<evidence type="ECO:0000256" key="2">
    <source>
        <dbReference type="SAM" id="Phobius"/>
    </source>
</evidence>
<feature type="region of interest" description="Disordered" evidence="1">
    <location>
        <begin position="72"/>
        <end position="91"/>
    </location>
</feature>
<proteinExistence type="predicted"/>
<keyword evidence="4" id="KW-1185">Reference proteome</keyword>
<evidence type="ECO:0000313" key="3">
    <source>
        <dbReference type="EMBL" id="KAK3263353.1"/>
    </source>
</evidence>